<name>A0A7D3QVZ9_9VIRU</name>
<evidence type="ECO:0000313" key="1">
    <source>
        <dbReference type="EMBL" id="QKF94106.1"/>
    </source>
</evidence>
<gene>
    <name evidence="1" type="ORF">Fadolivirus_1_648</name>
</gene>
<keyword evidence="2" id="KW-1185">Reference proteome</keyword>
<organism evidence="1 2">
    <name type="scientific">Fadolivirus FV1/VV64</name>
    <dbReference type="NCBI Taxonomy" id="3070911"/>
    <lineage>
        <taxon>Viruses</taxon>
        <taxon>Varidnaviria</taxon>
        <taxon>Bamfordvirae</taxon>
        <taxon>Nucleocytoviricota</taxon>
        <taxon>Megaviricetes</taxon>
        <taxon>Imitervirales</taxon>
        <taxon>Mimiviridae</taxon>
        <taxon>Klosneuvirinae</taxon>
        <taxon>Fadolivirus</taxon>
        <taxon>Fadolivirus algeromassiliense</taxon>
    </lineage>
</organism>
<protein>
    <submittedName>
        <fullName evidence="1">Uncharacterized protein</fullName>
    </submittedName>
</protein>
<dbReference type="Proteomes" id="UP001162001">
    <property type="component" value="Segment"/>
</dbReference>
<reference evidence="1 2" key="1">
    <citation type="submission" date="2020-04" db="EMBL/GenBank/DDBJ databases">
        <title>Advantages and limits of metagenomic assembly and binning of a giant virus.</title>
        <authorList>
            <person name="Schulz F."/>
            <person name="Andreani J."/>
            <person name="Francis R."/>
            <person name="Boudjemaa H."/>
            <person name="Bou Khalil J.Y."/>
            <person name="Lee J."/>
            <person name="La Scola B."/>
            <person name="Woyke T."/>
        </authorList>
    </citation>
    <scope>NUCLEOTIDE SEQUENCE [LARGE SCALE GENOMIC DNA]</scope>
    <source>
        <strain evidence="1 2">FV1/VV64</strain>
    </source>
</reference>
<sequence length="482" mass="56419">MSNEKQIQLQQEQQTKFIERAIKIHGNKYDYSHAKYINAHTPVEIICFNGNHGSFFQSPNNHIKGKGCKKCAINNSQKGRSRGNEEFIKLAKEVHGDKYDYSEVEYFNKKTNIKIKCLKCNEVFEQTPEVHLRGSNCPKCVYTNRILHIDNKIKDKNIIIVNDESNDISKTEIFIQKAQKVHGNRYDYTDTNYINSHKNVKIKCNVHGIFEQTPSNHLKKYGCSKCGQESSQTKQRFTRDDFIEKAKEVHGDKYDYSKSNYINYGTKVEIICKTHGSFWQTPSNHISHKHCCLLCRNDLNGDNKRDTKEDFINKANLKHNNKYDYSKINYINGRTKVEIVCLQKDHGSFWQTPKSHIQYIGCPKCAKRNFSLKACAWLDYVSKKDNIKIQHAMNIGEYKLPGTNIRVDGYCKENNTVYLFHGIFYHGSPKHYNPLKTNPLIKKTFGDLYIRTLEHELKIHQYGYNVIVMWEDEWDAFYKTLK</sequence>
<dbReference type="EMBL" id="MT418680">
    <property type="protein sequence ID" value="QKF94106.1"/>
    <property type="molecule type" value="Genomic_DNA"/>
</dbReference>
<dbReference type="Gene3D" id="3.40.960.10">
    <property type="entry name" value="VSR Endonuclease"/>
    <property type="match status" value="1"/>
</dbReference>
<proteinExistence type="predicted"/>
<evidence type="ECO:0000313" key="2">
    <source>
        <dbReference type="Proteomes" id="UP001162001"/>
    </source>
</evidence>
<accession>A0A7D3QVZ9</accession>